<protein>
    <recommendedName>
        <fullName evidence="3">Adhesin domain-containing protein</fullName>
    </recommendedName>
</protein>
<dbReference type="EMBL" id="RBIQ01000007">
    <property type="protein sequence ID" value="RKR15004.1"/>
    <property type="molecule type" value="Genomic_DNA"/>
</dbReference>
<gene>
    <name evidence="1" type="ORF">CLV91_1086</name>
</gene>
<proteinExistence type="predicted"/>
<organism evidence="1 2">
    <name type="scientific">Maribacter vaceletii</name>
    <dbReference type="NCBI Taxonomy" id="1206816"/>
    <lineage>
        <taxon>Bacteria</taxon>
        <taxon>Pseudomonadati</taxon>
        <taxon>Bacteroidota</taxon>
        <taxon>Flavobacteriia</taxon>
        <taxon>Flavobacteriales</taxon>
        <taxon>Flavobacteriaceae</taxon>
        <taxon>Maribacter</taxon>
    </lineage>
</organism>
<name>A0A495EDP2_9FLAO</name>
<keyword evidence="2" id="KW-1185">Reference proteome</keyword>
<accession>A0A495EDP2</accession>
<dbReference type="RefSeq" id="WP_121064709.1">
    <property type="nucleotide sequence ID" value="NZ_RBIQ01000007.1"/>
</dbReference>
<sequence length="206" mass="22761">MKKFIFPLLLFCSFIGLSQKVVKKSIVNSAISTIEIDATNCYKIEVVTTDNNEIILEALIDGEYQKDLLLNVSERESSIGIKTEFQPVFVSPNDKLSAHKVVSIALKIMLPKDKDVLLLGTNSNIVASGTYKSLRVSLEDGICNLSTITGDVFVTTKSGDIIVKNEQGKFITYSKYGEIKKDDFPEGETLFNLTTITGNILLNKVK</sequence>
<dbReference type="OrthoDB" id="1144071at2"/>
<evidence type="ECO:0000313" key="1">
    <source>
        <dbReference type="EMBL" id="RKR15004.1"/>
    </source>
</evidence>
<comment type="caution">
    <text evidence="1">The sequence shown here is derived from an EMBL/GenBank/DDBJ whole genome shotgun (WGS) entry which is preliminary data.</text>
</comment>
<reference evidence="1 2" key="1">
    <citation type="submission" date="2018-10" db="EMBL/GenBank/DDBJ databases">
        <title>Genomic Encyclopedia of Archaeal and Bacterial Type Strains, Phase II (KMG-II): from individual species to whole genera.</title>
        <authorList>
            <person name="Goeker M."/>
        </authorList>
    </citation>
    <scope>NUCLEOTIDE SEQUENCE [LARGE SCALE GENOMIC DNA]</scope>
    <source>
        <strain evidence="1 2">DSM 25230</strain>
    </source>
</reference>
<dbReference type="AlphaFoldDB" id="A0A495EDP2"/>
<evidence type="ECO:0008006" key="3">
    <source>
        <dbReference type="Google" id="ProtNLM"/>
    </source>
</evidence>
<dbReference type="Proteomes" id="UP000269412">
    <property type="component" value="Unassembled WGS sequence"/>
</dbReference>
<evidence type="ECO:0000313" key="2">
    <source>
        <dbReference type="Proteomes" id="UP000269412"/>
    </source>
</evidence>